<feature type="chain" id="PRO_5021320084" evidence="1">
    <location>
        <begin position="26"/>
        <end position="260"/>
    </location>
</feature>
<keyword evidence="1" id="KW-0732">Signal</keyword>
<gene>
    <name evidence="2" type="ORF">E4T65_22205</name>
</gene>
<reference evidence="2 3" key="1">
    <citation type="submission" date="2019-03" db="EMBL/GenBank/DDBJ databases">
        <title>Biocontrol and xenobiotic degradation properties of endophytic Pseudomonas fluorescens strain BRZ63.</title>
        <authorList>
            <person name="Chlebek D.A."/>
            <person name="Pinski A."/>
            <person name="Zur J.P."/>
            <person name="Michalska J."/>
            <person name="Hupert-Kocurek K.T."/>
        </authorList>
    </citation>
    <scope>NUCLEOTIDE SEQUENCE [LARGE SCALE GENOMIC DNA]</scope>
    <source>
        <strain evidence="2 3">BRZ63</strain>
    </source>
</reference>
<proteinExistence type="predicted"/>
<protein>
    <submittedName>
        <fullName evidence="2">Uncharacterized protein</fullName>
    </submittedName>
</protein>
<evidence type="ECO:0000256" key="1">
    <source>
        <dbReference type="SAM" id="SignalP"/>
    </source>
</evidence>
<sequence>MARYKPWLRLCAGVAAGLFALISQAGTLQLTLYLDTDARKFLNANNQSIVIAVPNPASEANNTVIAITLPPPIGDSMNLVIEQDANLYIANGTVASVEVINMGMTSPVAYGNSYVFNGVQINGNGKGKDGSIGIYYDAPPDSQALITGLALYIYDSASGKPDTPSALNLFTLNRFQTRYISQPTAVVWALVGSDISSGSVLPTSVFTPLFAYSSYSYASVGVSSTFQLSRYLQVPFDAQNQAGIHFDTSINAFSPGPYPK</sequence>
<name>A0A4Y9T9I7_PSEFL</name>
<comment type="caution">
    <text evidence="2">The sequence shown here is derived from an EMBL/GenBank/DDBJ whole genome shotgun (WGS) entry which is preliminary data.</text>
</comment>
<dbReference type="Proteomes" id="UP000297322">
    <property type="component" value="Unassembled WGS sequence"/>
</dbReference>
<feature type="signal peptide" evidence="1">
    <location>
        <begin position="1"/>
        <end position="25"/>
    </location>
</feature>
<evidence type="ECO:0000313" key="3">
    <source>
        <dbReference type="Proteomes" id="UP000297322"/>
    </source>
</evidence>
<dbReference type="RefSeq" id="WP_100226006.1">
    <property type="nucleotide sequence ID" value="NZ_SPVI01000015.1"/>
</dbReference>
<dbReference type="EMBL" id="SPVI01000015">
    <property type="protein sequence ID" value="TFW41085.1"/>
    <property type="molecule type" value="Genomic_DNA"/>
</dbReference>
<evidence type="ECO:0000313" key="2">
    <source>
        <dbReference type="EMBL" id="TFW41085.1"/>
    </source>
</evidence>
<accession>A0A4Y9T9I7</accession>
<organism evidence="2 3">
    <name type="scientific">Pseudomonas fluorescens</name>
    <dbReference type="NCBI Taxonomy" id="294"/>
    <lineage>
        <taxon>Bacteria</taxon>
        <taxon>Pseudomonadati</taxon>
        <taxon>Pseudomonadota</taxon>
        <taxon>Gammaproteobacteria</taxon>
        <taxon>Pseudomonadales</taxon>
        <taxon>Pseudomonadaceae</taxon>
        <taxon>Pseudomonas</taxon>
    </lineage>
</organism>
<dbReference type="AlphaFoldDB" id="A0A4Y9T9I7"/>